<reference evidence="2" key="1">
    <citation type="submission" date="2017-09" db="EMBL/GenBank/DDBJ databases">
        <title>Depth-based differentiation of microbial function through sediment-hosted aquifers and enrichment of novel symbionts in the deep terrestrial subsurface.</title>
        <authorList>
            <person name="Probst A.J."/>
            <person name="Ladd B."/>
            <person name="Jarett J.K."/>
            <person name="Geller-Mcgrath D.E."/>
            <person name="Sieber C.M.K."/>
            <person name="Emerson J.B."/>
            <person name="Anantharaman K."/>
            <person name="Thomas B.C."/>
            <person name="Malmstrom R."/>
            <person name="Stieglmeier M."/>
            <person name="Klingl A."/>
            <person name="Woyke T."/>
            <person name="Ryan C.M."/>
            <person name="Banfield J.F."/>
        </authorList>
    </citation>
    <scope>NUCLEOTIDE SEQUENCE [LARGE SCALE GENOMIC DNA]</scope>
</reference>
<evidence type="ECO:0000313" key="1">
    <source>
        <dbReference type="EMBL" id="PIX68382.1"/>
    </source>
</evidence>
<protein>
    <submittedName>
        <fullName evidence="1">Uncharacterized protein</fullName>
    </submittedName>
</protein>
<dbReference type="EMBL" id="PFJH01000148">
    <property type="protein sequence ID" value="PIX68382.1"/>
    <property type="molecule type" value="Genomic_DNA"/>
</dbReference>
<dbReference type="AlphaFoldDB" id="A0A2M7LJY6"/>
<dbReference type="Proteomes" id="UP000228500">
    <property type="component" value="Unassembled WGS sequence"/>
</dbReference>
<gene>
    <name evidence="1" type="ORF">COZ40_03580</name>
</gene>
<comment type="caution">
    <text evidence="1">The sequence shown here is derived from an EMBL/GenBank/DDBJ whole genome shotgun (WGS) entry which is preliminary data.</text>
</comment>
<organism evidence="1 2">
    <name type="scientific">Candidatus Roizmanbacteria bacterium CG_4_10_14_3_um_filter_39_13</name>
    <dbReference type="NCBI Taxonomy" id="1974831"/>
    <lineage>
        <taxon>Bacteria</taxon>
        <taxon>Candidatus Roizmaniibacteriota</taxon>
    </lineage>
</organism>
<sequence length="75" mass="8784">MKRNSNKLPKDILNAAAQITSRDADIQIPAYVHKEYIAYHDKIDCEKYDCKKVIEQSKKSLNDKNEDEMIKMKLL</sequence>
<name>A0A2M7LJY6_9BACT</name>
<evidence type="ECO:0000313" key="2">
    <source>
        <dbReference type="Proteomes" id="UP000228500"/>
    </source>
</evidence>
<proteinExistence type="predicted"/>
<accession>A0A2M7LJY6</accession>
<feature type="non-terminal residue" evidence="1">
    <location>
        <position position="75"/>
    </location>
</feature>